<name>A0ABY3TZZ5_9MYCO</name>
<gene>
    <name evidence="1" type="ORF">MIU77_16720</name>
</gene>
<proteinExistence type="predicted"/>
<protein>
    <recommendedName>
        <fullName evidence="3">PE-PGRS family protein</fullName>
    </recommendedName>
</protein>
<keyword evidence="2" id="KW-1185">Reference proteome</keyword>
<accession>A0ABY3TZZ5</accession>
<evidence type="ECO:0008006" key="3">
    <source>
        <dbReference type="Google" id="ProtNLM"/>
    </source>
</evidence>
<dbReference type="Proteomes" id="UP001055200">
    <property type="component" value="Chromosome"/>
</dbReference>
<sequence length="450" mass="45847">MTAPTPASPPTFAQRPWVAAGVAFTTASMVAAAPIAVPDVPRFHFAEIQLTATGDLVQDTASNLTNLVDYFAGVTPADFLVPRVDVGAPFPILQQVIANQIGYLGQVLQNPDDIGTVFESVFANLQAGIAAPFGEFGDSLATGGALTVYGLPVVGLPPPLGTLDPNVAIEELIATLIGADDLSRLGLFDSNLVDVVQSVLGVGGLEGLFNFTASPMSGLMLGVMGPVLGPMIALANDMGTVFDGNPEALLGIPEHMLYAFLNGGETLSLVSLIENLFDIDLSPTLDLGLLGELTIGLDEAGVALGGILGGPGSLFNALTAQAGVVYDPPILGEFDGGIKWIGDGAGPLGSFMSIPNSIADAIGTGGIDGMDAGLLSTISTAFGLDDITAGLTDISTFLSSNVLDPLGDALMFLPDELAGLLDGALGADLGIDALAQMFVNIPQLLLTMLL</sequence>
<reference evidence="1" key="1">
    <citation type="submission" date="2022-08" db="EMBL/GenBank/DDBJ databases">
        <title>Complete genome sequence of 14 non-tuberculosis mycobacteria type-strains.</title>
        <authorList>
            <person name="Igarashi Y."/>
            <person name="Osugi A."/>
            <person name="Mitarai S."/>
        </authorList>
    </citation>
    <scope>NUCLEOTIDE SEQUENCE</scope>
    <source>
        <strain evidence="1">DSM 45575</strain>
    </source>
</reference>
<dbReference type="EMBL" id="CP092365">
    <property type="protein sequence ID" value="ULN52459.1"/>
    <property type="molecule type" value="Genomic_DNA"/>
</dbReference>
<evidence type="ECO:0000313" key="2">
    <source>
        <dbReference type="Proteomes" id="UP001055200"/>
    </source>
</evidence>
<organism evidence="1 2">
    <name type="scientific">Mycolicibacillus parakoreensis</name>
    <dbReference type="NCBI Taxonomy" id="1069221"/>
    <lineage>
        <taxon>Bacteria</taxon>
        <taxon>Bacillati</taxon>
        <taxon>Actinomycetota</taxon>
        <taxon>Actinomycetes</taxon>
        <taxon>Mycobacteriales</taxon>
        <taxon>Mycobacteriaceae</taxon>
        <taxon>Mycolicibacillus</taxon>
    </lineage>
</organism>
<evidence type="ECO:0000313" key="1">
    <source>
        <dbReference type="EMBL" id="ULN52459.1"/>
    </source>
</evidence>
<dbReference type="RefSeq" id="WP_240170732.1">
    <property type="nucleotide sequence ID" value="NZ_CP092365.1"/>
</dbReference>